<organism evidence="2 3">
    <name type="scientific">Aspergillus terreus</name>
    <dbReference type="NCBI Taxonomy" id="33178"/>
    <lineage>
        <taxon>Eukaryota</taxon>
        <taxon>Fungi</taxon>
        <taxon>Dikarya</taxon>
        <taxon>Ascomycota</taxon>
        <taxon>Pezizomycotina</taxon>
        <taxon>Eurotiomycetes</taxon>
        <taxon>Eurotiomycetidae</taxon>
        <taxon>Eurotiales</taxon>
        <taxon>Aspergillaceae</taxon>
        <taxon>Aspergillus</taxon>
        <taxon>Aspergillus subgen. Circumdati</taxon>
    </lineage>
</organism>
<dbReference type="Proteomes" id="UP000452235">
    <property type="component" value="Unassembled WGS sequence"/>
</dbReference>
<dbReference type="AlphaFoldDB" id="A0A5M3Z1I0"/>
<evidence type="ECO:0000313" key="2">
    <source>
        <dbReference type="EMBL" id="GFF16518.1"/>
    </source>
</evidence>
<dbReference type="EMBL" id="BLJY01000005">
    <property type="protein sequence ID" value="GFF16518.1"/>
    <property type="molecule type" value="Genomic_DNA"/>
</dbReference>
<gene>
    <name evidence="2" type="ORF">ATEIFO6365_0005071000</name>
</gene>
<keyword evidence="3" id="KW-1185">Reference proteome</keyword>
<proteinExistence type="predicted"/>
<name>A0A5M3Z1I0_ASPTE</name>
<dbReference type="OrthoDB" id="405906at2759"/>
<dbReference type="Pfam" id="PF24802">
    <property type="entry name" value="DUF7703"/>
    <property type="match status" value="1"/>
</dbReference>
<sequence length="323" mass="37428">MSLPNVGSTLDSKIPRPVTYAVVALLSVALYNVLELTFLLFLTFKRRKGLYFWSFFFAIWGIAFYAIGFILKDFRLATSIPAFYVTLIVFGWSAMVTGQSMVLYSRLHLIVHNQTVLRLVLGMIIFNALVLHIPTIILCYGANSIQYQNQFAFPYAVYERIQVSIFFAQEFLISGLYMYETWRLLHTGGILDRDHQQPRRRLMLHLMYVNAIVVLLDTAILVLQFTGRYSSQTAAKGLIYSVKLKLEYDILNQLVKFAQRGSDLSSSHDYGDEACFTEHRDGRRDSHVDVVNHRRRCSCPWNIFSRKSEREFGRPAENRPWYV</sequence>
<accession>A0A5M3Z1I0</accession>
<protein>
    <submittedName>
        <fullName evidence="2">Integral membrane protein</fullName>
    </submittedName>
</protein>
<dbReference type="VEuPathDB" id="FungiDB:ATEG_05477"/>
<comment type="caution">
    <text evidence="2">The sequence shown here is derived from an EMBL/GenBank/DDBJ whole genome shotgun (WGS) entry which is preliminary data.</text>
</comment>
<evidence type="ECO:0000313" key="3">
    <source>
        <dbReference type="Proteomes" id="UP000452235"/>
    </source>
</evidence>
<dbReference type="PANTHER" id="PTHR37013:SF4">
    <property type="entry name" value="INTEGRAL MEMBRANE PROTEIN"/>
    <property type="match status" value="1"/>
</dbReference>
<dbReference type="InterPro" id="IPR056120">
    <property type="entry name" value="DUF7703"/>
</dbReference>
<evidence type="ECO:0000259" key="1">
    <source>
        <dbReference type="Pfam" id="PF24802"/>
    </source>
</evidence>
<feature type="domain" description="DUF7703" evidence="1">
    <location>
        <begin position="21"/>
        <end position="259"/>
    </location>
</feature>
<reference evidence="2 3" key="1">
    <citation type="submission" date="2020-01" db="EMBL/GenBank/DDBJ databases">
        <title>Aspergillus terreus IFO 6365 whole genome shotgun sequence.</title>
        <authorList>
            <person name="Kanamasa S."/>
            <person name="Takahashi H."/>
        </authorList>
    </citation>
    <scope>NUCLEOTIDE SEQUENCE [LARGE SCALE GENOMIC DNA]</scope>
    <source>
        <strain evidence="2 3">IFO 6365</strain>
    </source>
</reference>
<dbReference type="PANTHER" id="PTHR37013">
    <property type="entry name" value="INTEGRAL MEMBRANE PROTEIN (AFU_ORTHOLOGUE AFUA_1G05950)-RELATED"/>
    <property type="match status" value="1"/>
</dbReference>